<name>A0A4Y2G3E1_ARAVE</name>
<dbReference type="EMBL" id="BGPR01001134">
    <property type="protein sequence ID" value="GBM46374.1"/>
    <property type="molecule type" value="Genomic_DNA"/>
</dbReference>
<protein>
    <submittedName>
        <fullName evidence="1">Uncharacterized protein</fullName>
    </submittedName>
</protein>
<proteinExistence type="predicted"/>
<sequence>MGGFPRIPLSVGVSAAMHERSCYHVQTYSQQAVQPERRALLNETKAWTQLVSNAQSTVNTRASPLATSHDIIDFVALTNVGSHIVTVVNAEERFRKCFMLLREF</sequence>
<accession>A0A4Y2G3E1</accession>
<gene>
    <name evidence="1" type="ORF">AVEN_65974_1</name>
</gene>
<reference evidence="1 2" key="1">
    <citation type="journal article" date="2019" name="Sci. Rep.">
        <title>Orb-weaving spider Araneus ventricosus genome elucidates the spidroin gene catalogue.</title>
        <authorList>
            <person name="Kono N."/>
            <person name="Nakamura H."/>
            <person name="Ohtoshi R."/>
            <person name="Moran D.A.P."/>
            <person name="Shinohara A."/>
            <person name="Yoshida Y."/>
            <person name="Fujiwara M."/>
            <person name="Mori M."/>
            <person name="Tomita M."/>
            <person name="Arakawa K."/>
        </authorList>
    </citation>
    <scope>NUCLEOTIDE SEQUENCE [LARGE SCALE GENOMIC DNA]</scope>
</reference>
<dbReference type="Proteomes" id="UP000499080">
    <property type="component" value="Unassembled WGS sequence"/>
</dbReference>
<organism evidence="1 2">
    <name type="scientific">Araneus ventricosus</name>
    <name type="common">Orbweaver spider</name>
    <name type="synonym">Epeira ventricosa</name>
    <dbReference type="NCBI Taxonomy" id="182803"/>
    <lineage>
        <taxon>Eukaryota</taxon>
        <taxon>Metazoa</taxon>
        <taxon>Ecdysozoa</taxon>
        <taxon>Arthropoda</taxon>
        <taxon>Chelicerata</taxon>
        <taxon>Arachnida</taxon>
        <taxon>Araneae</taxon>
        <taxon>Araneomorphae</taxon>
        <taxon>Entelegynae</taxon>
        <taxon>Araneoidea</taxon>
        <taxon>Araneidae</taxon>
        <taxon>Araneus</taxon>
    </lineage>
</organism>
<dbReference type="AlphaFoldDB" id="A0A4Y2G3E1"/>
<evidence type="ECO:0000313" key="1">
    <source>
        <dbReference type="EMBL" id="GBM46374.1"/>
    </source>
</evidence>
<evidence type="ECO:0000313" key="2">
    <source>
        <dbReference type="Proteomes" id="UP000499080"/>
    </source>
</evidence>
<keyword evidence="2" id="KW-1185">Reference proteome</keyword>
<comment type="caution">
    <text evidence="1">The sequence shown here is derived from an EMBL/GenBank/DDBJ whole genome shotgun (WGS) entry which is preliminary data.</text>
</comment>